<dbReference type="CDD" id="cd22744">
    <property type="entry name" value="OTU"/>
    <property type="match status" value="1"/>
</dbReference>
<name>A0A9R1VI77_LACSA</name>
<reference evidence="1 2" key="1">
    <citation type="journal article" date="2017" name="Nat. Commun.">
        <title>Genome assembly with in vitro proximity ligation data and whole-genome triplication in lettuce.</title>
        <authorList>
            <person name="Reyes-Chin-Wo S."/>
            <person name="Wang Z."/>
            <person name="Yang X."/>
            <person name="Kozik A."/>
            <person name="Arikit S."/>
            <person name="Song C."/>
            <person name="Xia L."/>
            <person name="Froenicke L."/>
            <person name="Lavelle D.O."/>
            <person name="Truco M.J."/>
            <person name="Xia R."/>
            <person name="Zhu S."/>
            <person name="Xu C."/>
            <person name="Xu H."/>
            <person name="Xu X."/>
            <person name="Cox K."/>
            <person name="Korf I."/>
            <person name="Meyers B.C."/>
            <person name="Michelmore R.W."/>
        </authorList>
    </citation>
    <scope>NUCLEOTIDE SEQUENCE [LARGE SCALE GENOMIC DNA]</scope>
    <source>
        <strain evidence="2">cv. Salinas</strain>
        <tissue evidence="1">Seedlings</tissue>
    </source>
</reference>
<accession>A0A9R1VI77</accession>
<sequence>MQYAERFVSLWTDKHVNFGNSTTNRFESQHTKLKKHQESAKCDLDKFIHVIEKVVQSQEIAIKETFTRCIITYMPRFKGRIFKLHRSKRFVPTPENCGCQLRTCFGLPCAHELVMYIGIGSPIPLDSVDAFWRKLDLSLQYLWNMVILMFKELYNNQPDHIKYNYLRRIEEITNPSTNLINEPSVKKNNRGRPKVKRVQHQSQVPHRYSCSDLNQEPPRYSSSFMDLNDDPARHSSFFMDLNEEPIGQCSYTIDLNEEPIGQCSYQADLNEDLIGQCAYKIDLNEEPPLGHNSLLDEIPSIFHPYITHIQNVLGDGNCVICFGYGEDQWLYIRQQLLDKLLSSYDDYARVFLGCDEVVTSLSFFMKTKSTPTKHWMLMPEIGILIANKFGVIVQFLTTVGPVTFFPLWRGPREFQNHRVLTFAIVYTNHYVMVQLEGEYPMPPIASLWIRHKAPSTSE</sequence>
<dbReference type="PANTHER" id="PTHR31569">
    <property type="entry name" value="SWIM-TYPE DOMAIN-CONTAINING PROTEIN"/>
    <property type="match status" value="1"/>
</dbReference>
<evidence type="ECO:0000313" key="2">
    <source>
        <dbReference type="Proteomes" id="UP000235145"/>
    </source>
</evidence>
<dbReference type="AlphaFoldDB" id="A0A9R1VI77"/>
<proteinExistence type="predicted"/>
<comment type="caution">
    <text evidence="1">The sequence shown here is derived from an EMBL/GenBank/DDBJ whole genome shotgun (WGS) entry which is preliminary data.</text>
</comment>
<protein>
    <recommendedName>
        <fullName evidence="3">Protein FAR1-RELATED SEQUENCE</fullName>
    </recommendedName>
</protein>
<dbReference type="Proteomes" id="UP000235145">
    <property type="component" value="Unassembled WGS sequence"/>
</dbReference>
<dbReference type="PANTHER" id="PTHR31569:SF4">
    <property type="entry name" value="SWIM-TYPE DOMAIN-CONTAINING PROTEIN"/>
    <property type="match status" value="1"/>
</dbReference>
<evidence type="ECO:0000313" key="1">
    <source>
        <dbReference type="EMBL" id="KAJ0205227.1"/>
    </source>
</evidence>
<organism evidence="1 2">
    <name type="scientific">Lactuca sativa</name>
    <name type="common">Garden lettuce</name>
    <dbReference type="NCBI Taxonomy" id="4236"/>
    <lineage>
        <taxon>Eukaryota</taxon>
        <taxon>Viridiplantae</taxon>
        <taxon>Streptophyta</taxon>
        <taxon>Embryophyta</taxon>
        <taxon>Tracheophyta</taxon>
        <taxon>Spermatophyta</taxon>
        <taxon>Magnoliopsida</taxon>
        <taxon>eudicotyledons</taxon>
        <taxon>Gunneridae</taxon>
        <taxon>Pentapetalae</taxon>
        <taxon>asterids</taxon>
        <taxon>campanulids</taxon>
        <taxon>Asterales</taxon>
        <taxon>Asteraceae</taxon>
        <taxon>Cichorioideae</taxon>
        <taxon>Cichorieae</taxon>
        <taxon>Lactucinae</taxon>
        <taxon>Lactuca</taxon>
    </lineage>
</organism>
<evidence type="ECO:0008006" key="3">
    <source>
        <dbReference type="Google" id="ProtNLM"/>
    </source>
</evidence>
<gene>
    <name evidence="1" type="ORF">LSAT_V11C500255990</name>
</gene>
<keyword evidence="2" id="KW-1185">Reference proteome</keyword>
<dbReference type="InterPro" id="IPR052579">
    <property type="entry name" value="Zinc_finger_SWIM"/>
</dbReference>
<dbReference type="EMBL" id="NBSK02000005">
    <property type="protein sequence ID" value="KAJ0205227.1"/>
    <property type="molecule type" value="Genomic_DNA"/>
</dbReference>